<dbReference type="EC" id="2.1.1.77" evidence="3"/>
<comment type="caution">
    <text evidence="13">The sequence shown here is derived from an EMBL/GenBank/DDBJ whole genome shotgun (WGS) entry which is preliminary data.</text>
</comment>
<evidence type="ECO:0000256" key="8">
    <source>
        <dbReference type="ARBA" id="ARBA00031323"/>
    </source>
</evidence>
<dbReference type="AlphaFoldDB" id="A0ABD6EQQ0"/>
<dbReference type="CDD" id="cd02440">
    <property type="entry name" value="AdoMet_MTases"/>
    <property type="match status" value="1"/>
</dbReference>
<dbReference type="Proteomes" id="UP001608902">
    <property type="component" value="Unassembled WGS sequence"/>
</dbReference>
<dbReference type="Gene3D" id="3.40.50.150">
    <property type="entry name" value="Vaccinia Virus protein VP39"/>
    <property type="match status" value="1"/>
</dbReference>
<evidence type="ECO:0000256" key="10">
    <source>
        <dbReference type="ARBA" id="ARBA00035815"/>
    </source>
</evidence>
<keyword evidence="5" id="KW-0489">Methyltransferase</keyword>
<dbReference type="InterPro" id="IPR000682">
    <property type="entry name" value="PCMT"/>
</dbReference>
<dbReference type="PANTHER" id="PTHR11579:SF0">
    <property type="entry name" value="PROTEIN-L-ISOASPARTATE(D-ASPARTATE) O-METHYLTRANSFERASE"/>
    <property type="match status" value="1"/>
</dbReference>
<evidence type="ECO:0000256" key="11">
    <source>
        <dbReference type="ARBA" id="ARBA00040923"/>
    </source>
</evidence>
<dbReference type="GO" id="GO:0032259">
    <property type="term" value="P:methylation"/>
    <property type="evidence" value="ECO:0007669"/>
    <property type="project" value="UniProtKB-KW"/>
</dbReference>
<keyword evidence="6" id="KW-0808">Transferase</keyword>
<dbReference type="EMBL" id="JBGFUD010007293">
    <property type="protein sequence ID" value="MFH4981477.1"/>
    <property type="molecule type" value="Genomic_DNA"/>
</dbReference>
<dbReference type="InterPro" id="IPR029063">
    <property type="entry name" value="SAM-dependent_MTases_sf"/>
</dbReference>
<evidence type="ECO:0000256" key="5">
    <source>
        <dbReference type="ARBA" id="ARBA00022603"/>
    </source>
</evidence>
<accession>A0ABD6EQQ0</accession>
<evidence type="ECO:0000256" key="2">
    <source>
        <dbReference type="ARBA" id="ARBA00005369"/>
    </source>
</evidence>
<dbReference type="Pfam" id="PF01135">
    <property type="entry name" value="PCMT"/>
    <property type="match status" value="1"/>
</dbReference>
<gene>
    <name evidence="13" type="ORF">AB6A40_008186</name>
</gene>
<dbReference type="NCBIfam" id="TIGR00080">
    <property type="entry name" value="pimt"/>
    <property type="match status" value="1"/>
</dbReference>
<dbReference type="PANTHER" id="PTHR11579">
    <property type="entry name" value="PROTEIN-L-ISOASPARTATE O-METHYLTRANSFERASE"/>
    <property type="match status" value="1"/>
</dbReference>
<evidence type="ECO:0000313" key="13">
    <source>
        <dbReference type="EMBL" id="MFH4981477.1"/>
    </source>
</evidence>
<keyword evidence="14" id="KW-1185">Reference proteome</keyword>
<proteinExistence type="inferred from homology"/>
<reference evidence="13 14" key="1">
    <citation type="submission" date="2024-08" db="EMBL/GenBank/DDBJ databases">
        <title>Gnathostoma spinigerum genome.</title>
        <authorList>
            <person name="Gonzalez-Bertolin B."/>
            <person name="Monzon S."/>
            <person name="Zaballos A."/>
            <person name="Jimenez P."/>
            <person name="Dekumyoy P."/>
            <person name="Varona S."/>
            <person name="Cuesta I."/>
            <person name="Sumanam S."/>
            <person name="Adisakwattana P."/>
            <person name="Gasser R.B."/>
            <person name="Hernandez-Gonzalez A."/>
            <person name="Young N.D."/>
            <person name="Perteguer M.J."/>
        </authorList>
    </citation>
    <scope>NUCLEOTIDE SEQUENCE [LARGE SCALE GENOMIC DNA]</scope>
    <source>
        <strain evidence="13">AL3</strain>
        <tissue evidence="13">Liver</tissue>
    </source>
</reference>
<dbReference type="GO" id="GO:0004719">
    <property type="term" value="F:protein-L-isoaspartate (D-aspartate) O-methyltransferase activity"/>
    <property type="evidence" value="ECO:0007669"/>
    <property type="project" value="UniProtKB-EC"/>
</dbReference>
<evidence type="ECO:0000256" key="1">
    <source>
        <dbReference type="ARBA" id="ARBA00004496"/>
    </source>
</evidence>
<evidence type="ECO:0000256" key="6">
    <source>
        <dbReference type="ARBA" id="ARBA00022679"/>
    </source>
</evidence>
<comment type="catalytic activity">
    <reaction evidence="10">
        <text>[protein]-L-isoaspartate + S-adenosyl-L-methionine = [protein]-L-isoaspartate alpha-methyl ester + S-adenosyl-L-homocysteine</text>
        <dbReference type="Rhea" id="RHEA:12705"/>
        <dbReference type="Rhea" id="RHEA-COMP:12143"/>
        <dbReference type="Rhea" id="RHEA-COMP:12144"/>
        <dbReference type="ChEBI" id="CHEBI:57856"/>
        <dbReference type="ChEBI" id="CHEBI:59789"/>
        <dbReference type="ChEBI" id="CHEBI:90596"/>
        <dbReference type="ChEBI" id="CHEBI:90598"/>
        <dbReference type="EC" id="2.1.1.77"/>
    </reaction>
    <physiologicalReaction direction="left-to-right" evidence="10">
        <dbReference type="Rhea" id="RHEA:12706"/>
    </physiologicalReaction>
</comment>
<comment type="subcellular location">
    <subcellularLocation>
        <location evidence="1">Cytoplasm</location>
    </subcellularLocation>
</comment>
<dbReference type="GO" id="GO:0005737">
    <property type="term" value="C:cytoplasm"/>
    <property type="evidence" value="ECO:0007669"/>
    <property type="project" value="UniProtKB-SubCell"/>
</dbReference>
<evidence type="ECO:0000256" key="3">
    <source>
        <dbReference type="ARBA" id="ARBA00011890"/>
    </source>
</evidence>
<organism evidence="13 14">
    <name type="scientific">Gnathostoma spinigerum</name>
    <dbReference type="NCBI Taxonomy" id="75299"/>
    <lineage>
        <taxon>Eukaryota</taxon>
        <taxon>Metazoa</taxon>
        <taxon>Ecdysozoa</taxon>
        <taxon>Nematoda</taxon>
        <taxon>Chromadorea</taxon>
        <taxon>Rhabditida</taxon>
        <taxon>Spirurina</taxon>
        <taxon>Gnathostomatomorpha</taxon>
        <taxon>Gnathostomatoidea</taxon>
        <taxon>Gnathostomatidae</taxon>
        <taxon>Gnathostoma</taxon>
    </lineage>
</organism>
<evidence type="ECO:0000256" key="9">
    <source>
        <dbReference type="ARBA" id="ARBA00031350"/>
    </source>
</evidence>
<sequence>MLEIDRGDFAPINPYHDSPISIGYHATISAPHMHATALELLKDHLKEGDTALDVGSGSGYLTACMAILVGKSGKVIGIEHIPELVNDSRENIAKHHADLLDSGRVELVVGDGREGYPAAAPYKAIHVGAAAPTVPQKLVDQLSPGGRMVIPVGPSYGSQQFLQIDKDENNKTKETNLMAVVYVPLTDRDRQISDHSQHLRIASSAFYHDGCRSLFILTKQIWRFTVKKRILQQLFLLSVCLSMN</sequence>
<dbReference type="FunFam" id="3.40.50.150:FF:000027">
    <property type="entry name" value="Protein-L-isoaspartate O-methyltransferase"/>
    <property type="match status" value="1"/>
</dbReference>
<evidence type="ECO:0000313" key="14">
    <source>
        <dbReference type="Proteomes" id="UP001608902"/>
    </source>
</evidence>
<protein>
    <recommendedName>
        <fullName evidence="11">Protein-L-isoaspartate(D-aspartate) O-methyltransferase</fullName>
        <ecNumber evidence="3">2.1.1.77</ecNumber>
    </recommendedName>
    <alternativeName>
        <fullName evidence="9">L-isoaspartyl protein carboxyl methyltransferase</fullName>
    </alternativeName>
    <alternativeName>
        <fullName evidence="12">Protein L-isoaspartyl/D-aspartyl methyltransferase</fullName>
    </alternativeName>
    <alternativeName>
        <fullName evidence="8">Protein-beta-aspartate methyltransferase</fullName>
    </alternativeName>
</protein>
<evidence type="ECO:0000256" key="4">
    <source>
        <dbReference type="ARBA" id="ARBA00022490"/>
    </source>
</evidence>
<evidence type="ECO:0000256" key="12">
    <source>
        <dbReference type="ARBA" id="ARBA00042126"/>
    </source>
</evidence>
<name>A0ABD6EQQ0_9BILA</name>
<dbReference type="SUPFAM" id="SSF53335">
    <property type="entry name" value="S-adenosyl-L-methionine-dependent methyltransferases"/>
    <property type="match status" value="1"/>
</dbReference>
<keyword evidence="7" id="KW-0949">S-adenosyl-L-methionine</keyword>
<comment type="similarity">
    <text evidence="2">Belongs to the methyltransferase superfamily. L-isoaspartyl/D-aspartyl protein methyltransferase family.</text>
</comment>
<keyword evidence="4" id="KW-0963">Cytoplasm</keyword>
<evidence type="ECO:0000256" key="7">
    <source>
        <dbReference type="ARBA" id="ARBA00022691"/>
    </source>
</evidence>